<dbReference type="InParanoid" id="B4JY79"/>
<dbReference type="HOGENOM" id="CLU_119222_0_0_1"/>
<dbReference type="eggNOG" id="ENOG502T73S">
    <property type="taxonomic scope" value="Eukaryota"/>
</dbReference>
<sequence>KTVRIVRIKVFGERHFMKVYTHIDEDRTHFDIYVSLLRRLGSNYLIMNFNLRLKSEGATDFQKIIDMKGVNFCKFLMDPLLQNFFRSEILLCPVKIGNYSIMRLETGKVIDPHVLSRGTYKFFVEIVEATGEIPKVFAMQVISQIT</sequence>
<gene>
    <name evidence="1" type="primary">Dgri\GH14245</name>
    <name evidence="1" type="ORF">Dgri_GH14245</name>
</gene>
<dbReference type="EMBL" id="CH916377">
    <property type="protein sequence ID" value="EDV90641.1"/>
    <property type="molecule type" value="Genomic_DNA"/>
</dbReference>
<dbReference type="OMA" id="KNPMMKY"/>
<evidence type="ECO:0000313" key="1">
    <source>
        <dbReference type="EMBL" id="EDV90641.1"/>
    </source>
</evidence>
<feature type="non-terminal residue" evidence="1">
    <location>
        <position position="1"/>
    </location>
</feature>
<dbReference type="PhylomeDB" id="B4JY79"/>
<name>B4JY79_DROGR</name>
<dbReference type="Proteomes" id="UP000001070">
    <property type="component" value="Unassembled WGS sequence"/>
</dbReference>
<dbReference type="OrthoDB" id="7931313at2759"/>
<organism evidence="2">
    <name type="scientific">Drosophila grimshawi</name>
    <name type="common">Hawaiian fruit fly</name>
    <name type="synonym">Idiomyia grimshawi</name>
    <dbReference type="NCBI Taxonomy" id="7222"/>
    <lineage>
        <taxon>Eukaryota</taxon>
        <taxon>Metazoa</taxon>
        <taxon>Ecdysozoa</taxon>
        <taxon>Arthropoda</taxon>
        <taxon>Hexapoda</taxon>
        <taxon>Insecta</taxon>
        <taxon>Pterygota</taxon>
        <taxon>Neoptera</taxon>
        <taxon>Endopterygota</taxon>
        <taxon>Diptera</taxon>
        <taxon>Brachycera</taxon>
        <taxon>Muscomorpha</taxon>
        <taxon>Ephydroidea</taxon>
        <taxon>Drosophilidae</taxon>
        <taxon>Drosophila</taxon>
        <taxon>Hawaiian Drosophila</taxon>
    </lineage>
</organism>
<reference evidence="1 2" key="1">
    <citation type="journal article" date="2007" name="Nature">
        <title>Evolution of genes and genomes on the Drosophila phylogeny.</title>
        <authorList>
            <consortium name="Drosophila 12 Genomes Consortium"/>
            <person name="Clark A.G."/>
            <person name="Eisen M.B."/>
            <person name="Smith D.R."/>
            <person name="Bergman C.M."/>
            <person name="Oliver B."/>
            <person name="Markow T.A."/>
            <person name="Kaufman T.C."/>
            <person name="Kellis M."/>
            <person name="Gelbart W."/>
            <person name="Iyer V.N."/>
            <person name="Pollard D.A."/>
            <person name="Sackton T.B."/>
            <person name="Larracuente A.M."/>
            <person name="Singh N.D."/>
            <person name="Abad J.P."/>
            <person name="Abt D.N."/>
            <person name="Adryan B."/>
            <person name="Aguade M."/>
            <person name="Akashi H."/>
            <person name="Anderson W.W."/>
            <person name="Aquadro C.F."/>
            <person name="Ardell D.H."/>
            <person name="Arguello R."/>
            <person name="Artieri C.G."/>
            <person name="Barbash D.A."/>
            <person name="Barker D."/>
            <person name="Barsanti P."/>
            <person name="Batterham P."/>
            <person name="Batzoglou S."/>
            <person name="Begun D."/>
            <person name="Bhutkar A."/>
            <person name="Blanco E."/>
            <person name="Bosak S.A."/>
            <person name="Bradley R.K."/>
            <person name="Brand A.D."/>
            <person name="Brent M.R."/>
            <person name="Brooks A.N."/>
            <person name="Brown R.H."/>
            <person name="Butlin R.K."/>
            <person name="Caggese C."/>
            <person name="Calvi B.R."/>
            <person name="Bernardo de Carvalho A."/>
            <person name="Caspi A."/>
            <person name="Castrezana S."/>
            <person name="Celniker S.E."/>
            <person name="Chang J.L."/>
            <person name="Chapple C."/>
            <person name="Chatterji S."/>
            <person name="Chinwalla A."/>
            <person name="Civetta A."/>
            <person name="Clifton S.W."/>
            <person name="Comeron J.M."/>
            <person name="Costello J.C."/>
            <person name="Coyne J.A."/>
            <person name="Daub J."/>
            <person name="David R.G."/>
            <person name="Delcher A.L."/>
            <person name="Delehaunty K."/>
            <person name="Do C.B."/>
            <person name="Ebling H."/>
            <person name="Edwards K."/>
            <person name="Eickbush T."/>
            <person name="Evans J.D."/>
            <person name="Filipski A."/>
            <person name="Findeiss S."/>
            <person name="Freyhult E."/>
            <person name="Fulton L."/>
            <person name="Fulton R."/>
            <person name="Garcia A.C."/>
            <person name="Gardiner A."/>
            <person name="Garfield D.A."/>
            <person name="Garvin B.E."/>
            <person name="Gibson G."/>
            <person name="Gilbert D."/>
            <person name="Gnerre S."/>
            <person name="Godfrey J."/>
            <person name="Good R."/>
            <person name="Gotea V."/>
            <person name="Gravely B."/>
            <person name="Greenberg A.J."/>
            <person name="Griffiths-Jones S."/>
            <person name="Gross S."/>
            <person name="Guigo R."/>
            <person name="Gustafson E.A."/>
            <person name="Haerty W."/>
            <person name="Hahn M.W."/>
            <person name="Halligan D.L."/>
            <person name="Halpern A.L."/>
            <person name="Halter G.M."/>
            <person name="Han M.V."/>
            <person name="Heger A."/>
            <person name="Hillier L."/>
            <person name="Hinrichs A.S."/>
            <person name="Holmes I."/>
            <person name="Hoskins R.A."/>
            <person name="Hubisz M.J."/>
            <person name="Hultmark D."/>
            <person name="Huntley M.A."/>
            <person name="Jaffe D.B."/>
            <person name="Jagadeeshan S."/>
            <person name="Jeck W.R."/>
            <person name="Johnson J."/>
            <person name="Jones C.D."/>
            <person name="Jordan W.C."/>
            <person name="Karpen G.H."/>
            <person name="Kataoka E."/>
            <person name="Keightley P.D."/>
            <person name="Kheradpour P."/>
            <person name="Kirkness E.F."/>
            <person name="Koerich L.B."/>
            <person name="Kristiansen K."/>
            <person name="Kudrna D."/>
            <person name="Kulathinal R.J."/>
            <person name="Kumar S."/>
            <person name="Kwok R."/>
            <person name="Lander E."/>
            <person name="Langley C.H."/>
            <person name="Lapoint R."/>
            <person name="Lazzaro B.P."/>
            <person name="Lee S.J."/>
            <person name="Levesque L."/>
            <person name="Li R."/>
            <person name="Lin C.F."/>
            <person name="Lin M.F."/>
            <person name="Lindblad-Toh K."/>
            <person name="Llopart A."/>
            <person name="Long M."/>
            <person name="Low L."/>
            <person name="Lozovsky E."/>
            <person name="Lu J."/>
            <person name="Luo M."/>
            <person name="Machado C.A."/>
            <person name="Makalowski W."/>
            <person name="Marzo M."/>
            <person name="Matsuda M."/>
            <person name="Matzkin L."/>
            <person name="McAllister B."/>
            <person name="McBride C.S."/>
            <person name="McKernan B."/>
            <person name="McKernan K."/>
            <person name="Mendez-Lago M."/>
            <person name="Minx P."/>
            <person name="Mollenhauer M.U."/>
            <person name="Montooth K."/>
            <person name="Mount S.M."/>
            <person name="Mu X."/>
            <person name="Myers E."/>
            <person name="Negre B."/>
            <person name="Newfeld S."/>
            <person name="Nielsen R."/>
            <person name="Noor M.A."/>
            <person name="O'Grady P."/>
            <person name="Pachter L."/>
            <person name="Papaceit M."/>
            <person name="Parisi M.J."/>
            <person name="Parisi M."/>
            <person name="Parts L."/>
            <person name="Pedersen J.S."/>
            <person name="Pesole G."/>
            <person name="Phillippy A.M."/>
            <person name="Ponting C.P."/>
            <person name="Pop M."/>
            <person name="Porcelli D."/>
            <person name="Powell J.R."/>
            <person name="Prohaska S."/>
            <person name="Pruitt K."/>
            <person name="Puig M."/>
            <person name="Quesneville H."/>
            <person name="Ram K.R."/>
            <person name="Rand D."/>
            <person name="Rasmussen M.D."/>
            <person name="Reed L.K."/>
            <person name="Reenan R."/>
            <person name="Reily A."/>
            <person name="Remington K.A."/>
            <person name="Rieger T.T."/>
            <person name="Ritchie M.G."/>
            <person name="Robin C."/>
            <person name="Rogers Y.H."/>
            <person name="Rohde C."/>
            <person name="Rozas J."/>
            <person name="Rubenfield M.J."/>
            <person name="Ruiz A."/>
            <person name="Russo S."/>
            <person name="Salzberg S.L."/>
            <person name="Sanchez-Gracia A."/>
            <person name="Saranga D.J."/>
            <person name="Sato H."/>
            <person name="Schaeffer S.W."/>
            <person name="Schatz M.C."/>
            <person name="Schlenke T."/>
            <person name="Schwartz R."/>
            <person name="Segarra C."/>
            <person name="Singh R.S."/>
            <person name="Sirot L."/>
            <person name="Sirota M."/>
            <person name="Sisneros N.B."/>
            <person name="Smith C.D."/>
            <person name="Smith T.F."/>
            <person name="Spieth J."/>
            <person name="Stage D.E."/>
            <person name="Stark A."/>
            <person name="Stephan W."/>
            <person name="Strausberg R.L."/>
            <person name="Strempel S."/>
            <person name="Sturgill D."/>
            <person name="Sutton G."/>
            <person name="Sutton G.G."/>
            <person name="Tao W."/>
            <person name="Teichmann S."/>
            <person name="Tobari Y.N."/>
            <person name="Tomimura Y."/>
            <person name="Tsolas J.M."/>
            <person name="Valente V.L."/>
            <person name="Venter E."/>
            <person name="Venter J.C."/>
            <person name="Vicario S."/>
            <person name="Vieira F.G."/>
            <person name="Vilella A.J."/>
            <person name="Villasante A."/>
            <person name="Walenz B."/>
            <person name="Wang J."/>
            <person name="Wasserman M."/>
            <person name="Watts T."/>
            <person name="Wilson D."/>
            <person name="Wilson R.K."/>
            <person name="Wing R.A."/>
            <person name="Wolfner M.F."/>
            <person name="Wong A."/>
            <person name="Wong G.K."/>
            <person name="Wu C.I."/>
            <person name="Wu G."/>
            <person name="Yamamoto D."/>
            <person name="Yang H.P."/>
            <person name="Yang S.P."/>
            <person name="Yorke J.A."/>
            <person name="Yoshida K."/>
            <person name="Zdobnov E."/>
            <person name="Zhang P."/>
            <person name="Zhang Y."/>
            <person name="Zimin A.V."/>
            <person name="Baldwin J."/>
            <person name="Abdouelleil A."/>
            <person name="Abdulkadir J."/>
            <person name="Abebe A."/>
            <person name="Abera B."/>
            <person name="Abreu J."/>
            <person name="Acer S.C."/>
            <person name="Aftuck L."/>
            <person name="Alexander A."/>
            <person name="An P."/>
            <person name="Anderson E."/>
            <person name="Anderson S."/>
            <person name="Arachi H."/>
            <person name="Azer M."/>
            <person name="Bachantsang P."/>
            <person name="Barry A."/>
            <person name="Bayul T."/>
            <person name="Berlin A."/>
            <person name="Bessette D."/>
            <person name="Bloom T."/>
            <person name="Blye J."/>
            <person name="Boguslavskiy L."/>
            <person name="Bonnet C."/>
            <person name="Boukhgalter B."/>
            <person name="Bourzgui I."/>
            <person name="Brown A."/>
            <person name="Cahill P."/>
            <person name="Channer S."/>
            <person name="Cheshatsang Y."/>
            <person name="Chuda L."/>
            <person name="Citroen M."/>
            <person name="Collymore A."/>
            <person name="Cooke P."/>
            <person name="Costello M."/>
            <person name="D'Aco K."/>
            <person name="Daza R."/>
            <person name="De Haan G."/>
            <person name="DeGray S."/>
            <person name="DeMaso C."/>
            <person name="Dhargay N."/>
            <person name="Dooley K."/>
            <person name="Dooley E."/>
            <person name="Doricent M."/>
            <person name="Dorje P."/>
            <person name="Dorjee K."/>
            <person name="Dupes A."/>
            <person name="Elong R."/>
            <person name="Falk J."/>
            <person name="Farina A."/>
            <person name="Faro S."/>
            <person name="Ferguson D."/>
            <person name="Fisher S."/>
            <person name="Foley C.D."/>
            <person name="Franke A."/>
            <person name="Friedrich D."/>
            <person name="Gadbois L."/>
            <person name="Gearin G."/>
            <person name="Gearin C.R."/>
            <person name="Giannoukos G."/>
            <person name="Goode T."/>
            <person name="Graham J."/>
            <person name="Grandbois E."/>
            <person name="Grewal S."/>
            <person name="Gyaltsen K."/>
            <person name="Hafez N."/>
            <person name="Hagos B."/>
            <person name="Hall J."/>
            <person name="Henson C."/>
            <person name="Hollinger A."/>
            <person name="Honan T."/>
            <person name="Huard M.D."/>
            <person name="Hughes L."/>
            <person name="Hurhula B."/>
            <person name="Husby M.E."/>
            <person name="Kamat A."/>
            <person name="Kanga B."/>
            <person name="Kashin S."/>
            <person name="Khazanovich D."/>
            <person name="Kisner P."/>
            <person name="Lance K."/>
            <person name="Lara M."/>
            <person name="Lee W."/>
            <person name="Lennon N."/>
            <person name="Letendre F."/>
            <person name="LeVine R."/>
            <person name="Lipovsky A."/>
            <person name="Liu X."/>
            <person name="Liu J."/>
            <person name="Liu S."/>
            <person name="Lokyitsang T."/>
            <person name="Lokyitsang Y."/>
            <person name="Lubonja R."/>
            <person name="Lui A."/>
            <person name="MacDonald P."/>
            <person name="Magnisalis V."/>
            <person name="Maru K."/>
            <person name="Matthews C."/>
            <person name="McCusker W."/>
            <person name="McDonough S."/>
            <person name="Mehta T."/>
            <person name="Meldrim J."/>
            <person name="Meneus L."/>
            <person name="Mihai O."/>
            <person name="Mihalev A."/>
            <person name="Mihova T."/>
            <person name="Mittelman R."/>
            <person name="Mlenga V."/>
            <person name="Montmayeur A."/>
            <person name="Mulrain L."/>
            <person name="Navidi A."/>
            <person name="Naylor J."/>
            <person name="Negash T."/>
            <person name="Nguyen T."/>
            <person name="Nguyen N."/>
            <person name="Nicol R."/>
            <person name="Norbu C."/>
            <person name="Norbu N."/>
            <person name="Novod N."/>
            <person name="O'Neill B."/>
            <person name="Osman S."/>
            <person name="Markiewicz E."/>
            <person name="Oyono O.L."/>
            <person name="Patti C."/>
            <person name="Phunkhang P."/>
            <person name="Pierre F."/>
            <person name="Priest M."/>
            <person name="Raghuraman S."/>
            <person name="Rege F."/>
            <person name="Reyes R."/>
            <person name="Rise C."/>
            <person name="Rogov P."/>
            <person name="Ross K."/>
            <person name="Ryan E."/>
            <person name="Settipalli S."/>
            <person name="Shea T."/>
            <person name="Sherpa N."/>
            <person name="Shi L."/>
            <person name="Shih D."/>
            <person name="Sparrow T."/>
            <person name="Spaulding J."/>
            <person name="Stalker J."/>
            <person name="Stange-Thomann N."/>
            <person name="Stavropoulos S."/>
            <person name="Stone C."/>
            <person name="Strader C."/>
            <person name="Tesfaye S."/>
            <person name="Thomson T."/>
            <person name="Thoulutsang Y."/>
            <person name="Thoulutsang D."/>
            <person name="Topham K."/>
            <person name="Topping I."/>
            <person name="Tsamla T."/>
            <person name="Vassiliev H."/>
            <person name="Vo A."/>
            <person name="Wangchuk T."/>
            <person name="Wangdi T."/>
            <person name="Weiand M."/>
            <person name="Wilkinson J."/>
            <person name="Wilson A."/>
            <person name="Yadav S."/>
            <person name="Young G."/>
            <person name="Yu Q."/>
            <person name="Zembek L."/>
            <person name="Zhong D."/>
            <person name="Zimmer A."/>
            <person name="Zwirko Z."/>
            <person name="Jaffe D.B."/>
            <person name="Alvarez P."/>
            <person name="Brockman W."/>
            <person name="Butler J."/>
            <person name="Chin C."/>
            <person name="Gnerre S."/>
            <person name="Grabherr M."/>
            <person name="Kleber M."/>
            <person name="Mauceli E."/>
            <person name="MacCallum I."/>
        </authorList>
    </citation>
    <scope>NUCLEOTIDE SEQUENCE [LARGE SCALE GENOMIC DNA]</scope>
    <source>
        <strain evidence="2">Tucson 15287-2541.00</strain>
    </source>
</reference>
<evidence type="ECO:0000313" key="2">
    <source>
        <dbReference type="Proteomes" id="UP000001070"/>
    </source>
</evidence>
<proteinExistence type="predicted"/>
<accession>B4JY79</accession>
<dbReference type="AlphaFoldDB" id="B4JY79"/>
<protein>
    <submittedName>
        <fullName evidence="1">GH14245</fullName>
    </submittedName>
</protein>
<keyword evidence="2" id="KW-1185">Reference proteome</keyword>
<dbReference type="KEGG" id="dgr:6569603"/>